<accession>A0A9N9R2T8</accession>
<gene>
    <name evidence="2" type="ORF">DIATSA_LOCUS6214</name>
</gene>
<dbReference type="Proteomes" id="UP001153714">
    <property type="component" value="Chromosome 19"/>
</dbReference>
<protein>
    <submittedName>
        <fullName evidence="2">Uncharacterized protein</fullName>
    </submittedName>
</protein>
<dbReference type="OrthoDB" id="6927247at2759"/>
<feature type="transmembrane region" description="Helical" evidence="1">
    <location>
        <begin position="61"/>
        <end position="81"/>
    </location>
</feature>
<feature type="transmembrane region" description="Helical" evidence="1">
    <location>
        <begin position="122"/>
        <end position="146"/>
    </location>
</feature>
<sequence>MYCDCPQFQRCCFCLPLRRGVLVIAYLKILFSAFMVGVYSYEVHVESNTELLYQGLSVRLPAEACVFIYCVECVFAAILIYGTHKRITRPVKVYYYFSICTLVSSVLMQIVDIFSINSHSSFFIFELGLLCFTGICIQLYLLLLVWNLLKKLDVDGPHVYDNQLHQFINGDLKLESNGVYNPSTIPVEV</sequence>
<keyword evidence="1" id="KW-0812">Transmembrane</keyword>
<dbReference type="AlphaFoldDB" id="A0A9N9R2T8"/>
<dbReference type="EMBL" id="OU893350">
    <property type="protein sequence ID" value="CAG9788412.1"/>
    <property type="molecule type" value="Genomic_DNA"/>
</dbReference>
<proteinExistence type="predicted"/>
<evidence type="ECO:0000313" key="2">
    <source>
        <dbReference type="EMBL" id="CAG9788412.1"/>
    </source>
</evidence>
<feature type="transmembrane region" description="Helical" evidence="1">
    <location>
        <begin position="21"/>
        <end position="41"/>
    </location>
</feature>
<keyword evidence="1" id="KW-0472">Membrane</keyword>
<evidence type="ECO:0000313" key="3">
    <source>
        <dbReference type="Proteomes" id="UP001153714"/>
    </source>
</evidence>
<name>A0A9N9R2T8_9NEOP</name>
<reference evidence="2" key="2">
    <citation type="submission" date="2022-10" db="EMBL/GenBank/DDBJ databases">
        <authorList>
            <consortium name="ENA_rothamsted_submissions"/>
            <consortium name="culmorum"/>
            <person name="King R."/>
        </authorList>
    </citation>
    <scope>NUCLEOTIDE SEQUENCE</scope>
</reference>
<reference evidence="2" key="1">
    <citation type="submission" date="2021-12" db="EMBL/GenBank/DDBJ databases">
        <authorList>
            <person name="King R."/>
        </authorList>
    </citation>
    <scope>NUCLEOTIDE SEQUENCE</scope>
</reference>
<keyword evidence="1" id="KW-1133">Transmembrane helix</keyword>
<evidence type="ECO:0000256" key="1">
    <source>
        <dbReference type="SAM" id="Phobius"/>
    </source>
</evidence>
<organism evidence="2 3">
    <name type="scientific">Diatraea saccharalis</name>
    <name type="common">sugarcane borer</name>
    <dbReference type="NCBI Taxonomy" id="40085"/>
    <lineage>
        <taxon>Eukaryota</taxon>
        <taxon>Metazoa</taxon>
        <taxon>Ecdysozoa</taxon>
        <taxon>Arthropoda</taxon>
        <taxon>Hexapoda</taxon>
        <taxon>Insecta</taxon>
        <taxon>Pterygota</taxon>
        <taxon>Neoptera</taxon>
        <taxon>Endopterygota</taxon>
        <taxon>Lepidoptera</taxon>
        <taxon>Glossata</taxon>
        <taxon>Ditrysia</taxon>
        <taxon>Pyraloidea</taxon>
        <taxon>Crambidae</taxon>
        <taxon>Crambinae</taxon>
        <taxon>Diatraea</taxon>
    </lineage>
</organism>
<keyword evidence="3" id="KW-1185">Reference proteome</keyword>
<feature type="transmembrane region" description="Helical" evidence="1">
    <location>
        <begin position="93"/>
        <end position="116"/>
    </location>
</feature>